<dbReference type="Proteomes" id="UP000256779">
    <property type="component" value="Unassembled WGS sequence"/>
</dbReference>
<reference evidence="2 3" key="1">
    <citation type="submission" date="2018-07" db="EMBL/GenBank/DDBJ databases">
        <title>Genomic Encyclopedia of Type Strains, Phase IV (KMG-IV): sequencing the most valuable type-strain genomes for metagenomic binning, comparative biology and taxonomic classification.</title>
        <authorList>
            <person name="Goeker M."/>
        </authorList>
    </citation>
    <scope>NUCLEOTIDE SEQUENCE [LARGE SCALE GENOMIC DNA]</scope>
    <source>
        <strain evidence="2 3">DSM 4134</strain>
    </source>
</reference>
<dbReference type="RefSeq" id="WP_170147861.1">
    <property type="nucleotide sequence ID" value="NZ_QREG01000002.1"/>
</dbReference>
<protein>
    <submittedName>
        <fullName evidence="2">Uncharacterized protein DUF2628</fullName>
    </submittedName>
</protein>
<feature type="transmembrane region" description="Helical" evidence="1">
    <location>
        <begin position="32"/>
        <end position="48"/>
    </location>
</feature>
<keyword evidence="3" id="KW-1185">Reference proteome</keyword>
<keyword evidence="1" id="KW-1133">Transmembrane helix</keyword>
<accession>A0A3D9L6X0</accession>
<feature type="transmembrane region" description="Helical" evidence="1">
    <location>
        <begin position="55"/>
        <end position="76"/>
    </location>
</feature>
<feature type="transmembrane region" description="Helical" evidence="1">
    <location>
        <begin position="139"/>
        <end position="160"/>
    </location>
</feature>
<proteinExistence type="predicted"/>
<dbReference type="InterPro" id="IPR024399">
    <property type="entry name" value="DUF2628"/>
</dbReference>
<evidence type="ECO:0000313" key="2">
    <source>
        <dbReference type="EMBL" id="REE02099.1"/>
    </source>
</evidence>
<gene>
    <name evidence="2" type="ORF">C7460_102119</name>
</gene>
<dbReference type="AlphaFoldDB" id="A0A3D9L6X0"/>
<evidence type="ECO:0000256" key="1">
    <source>
        <dbReference type="SAM" id="Phobius"/>
    </source>
</evidence>
<keyword evidence="1" id="KW-0472">Membrane</keyword>
<dbReference type="Pfam" id="PF10947">
    <property type="entry name" value="DUF2628"/>
    <property type="match status" value="1"/>
</dbReference>
<feature type="transmembrane region" description="Helical" evidence="1">
    <location>
        <begin position="88"/>
        <end position="107"/>
    </location>
</feature>
<sequence length="162" mass="18587">MKHSEEHYKLYFGKKADYYLDVVKDFESGKKVVFNIFSFFFGLFWMLYRKLYIPILVVAILLFVEVIIEQLILTAMNASSGTETLVDRLSMIAWGTLLGLFGNRIYIGQANRKITKIKSLNLSEEETNKKIEISGGTTLLPHLIIVVLIIILIILGQQGYFE</sequence>
<evidence type="ECO:0000313" key="3">
    <source>
        <dbReference type="Proteomes" id="UP000256779"/>
    </source>
</evidence>
<dbReference type="EMBL" id="QREG01000002">
    <property type="protein sequence ID" value="REE02099.1"/>
    <property type="molecule type" value="Genomic_DNA"/>
</dbReference>
<comment type="caution">
    <text evidence="2">The sequence shown here is derived from an EMBL/GenBank/DDBJ whole genome shotgun (WGS) entry which is preliminary data.</text>
</comment>
<keyword evidence="1" id="KW-0812">Transmembrane</keyword>
<organism evidence="2 3">
    <name type="scientific">Marinoscillum furvescens DSM 4134</name>
    <dbReference type="NCBI Taxonomy" id="1122208"/>
    <lineage>
        <taxon>Bacteria</taxon>
        <taxon>Pseudomonadati</taxon>
        <taxon>Bacteroidota</taxon>
        <taxon>Cytophagia</taxon>
        <taxon>Cytophagales</taxon>
        <taxon>Reichenbachiellaceae</taxon>
        <taxon>Marinoscillum</taxon>
    </lineage>
</organism>
<name>A0A3D9L6X0_MARFU</name>